<gene>
    <name evidence="7" type="primary">rhtC_2</name>
    <name evidence="7" type="ORF">NCTC12993_04471</name>
</gene>
<name>A0A485BC99_KLUCR</name>
<accession>A0A485BC99</accession>
<keyword evidence="3 6" id="KW-0812">Transmembrane</keyword>
<keyword evidence="2" id="KW-1003">Cell membrane</keyword>
<dbReference type="EMBL" id="CAADJD010000021">
    <property type="protein sequence ID" value="VFS70770.1"/>
    <property type="molecule type" value="Genomic_DNA"/>
</dbReference>
<comment type="subcellular location">
    <subcellularLocation>
        <location evidence="1">Cell membrane</location>
        <topology evidence="1">Multi-pass membrane protein</topology>
    </subcellularLocation>
</comment>
<proteinExistence type="predicted"/>
<dbReference type="Proteomes" id="UP000401081">
    <property type="component" value="Unassembled WGS sequence"/>
</dbReference>
<feature type="transmembrane region" description="Helical" evidence="6">
    <location>
        <begin position="46"/>
        <end position="67"/>
    </location>
</feature>
<feature type="transmembrane region" description="Helical" evidence="6">
    <location>
        <begin position="198"/>
        <end position="218"/>
    </location>
</feature>
<feature type="transmembrane region" description="Helical" evidence="6">
    <location>
        <begin position="12"/>
        <end position="34"/>
    </location>
</feature>
<dbReference type="AlphaFoldDB" id="A0A485BC99"/>
<keyword evidence="5 6" id="KW-0472">Membrane</keyword>
<dbReference type="InterPro" id="IPR001123">
    <property type="entry name" value="LeuE-type"/>
</dbReference>
<sequence>MEWITQLLPPAFPALAVAHFLALLSPGPDFFLLVGYAIRYRLRGSIGLCLGIAAGNGLYILLVVVGSDLLRQMPLLFNAVELLGAVYLLWIGSHLLRSRARETPSHSVRSTSPSLGKQLLLGLGSSLLNPKNALFYLALMTALLGPHVTFIQQAACGIWMTAVVLLWDLLLVVLIALPQVQHRLKHLIWRIERLAGGILLAFGGWVFVACLCGIRRIGRQRVTVALSLFNTHRLYAARHLSAVHRSFAAKCGGFSAHATIFS</sequence>
<evidence type="ECO:0000256" key="1">
    <source>
        <dbReference type="ARBA" id="ARBA00004651"/>
    </source>
</evidence>
<organism evidence="7 8">
    <name type="scientific">Kluyvera cryocrescens</name>
    <name type="common">Kluyvera citrophila</name>
    <dbReference type="NCBI Taxonomy" id="580"/>
    <lineage>
        <taxon>Bacteria</taxon>
        <taxon>Pseudomonadati</taxon>
        <taxon>Pseudomonadota</taxon>
        <taxon>Gammaproteobacteria</taxon>
        <taxon>Enterobacterales</taxon>
        <taxon>Enterobacteriaceae</taxon>
        <taxon>Kluyvera</taxon>
    </lineage>
</organism>
<evidence type="ECO:0000313" key="8">
    <source>
        <dbReference type="Proteomes" id="UP000401081"/>
    </source>
</evidence>
<keyword evidence="4 6" id="KW-1133">Transmembrane helix</keyword>
<evidence type="ECO:0000256" key="2">
    <source>
        <dbReference type="ARBA" id="ARBA00022475"/>
    </source>
</evidence>
<feature type="transmembrane region" description="Helical" evidence="6">
    <location>
        <begin position="133"/>
        <end position="151"/>
    </location>
</feature>
<keyword evidence="8" id="KW-1185">Reference proteome</keyword>
<evidence type="ECO:0000256" key="4">
    <source>
        <dbReference type="ARBA" id="ARBA00022989"/>
    </source>
</evidence>
<dbReference type="PANTHER" id="PTHR30086:SF17">
    <property type="entry name" value="LYSE FAMILY TRANSLOCATOR"/>
    <property type="match status" value="1"/>
</dbReference>
<evidence type="ECO:0000256" key="6">
    <source>
        <dbReference type="SAM" id="Phobius"/>
    </source>
</evidence>
<evidence type="ECO:0000256" key="5">
    <source>
        <dbReference type="ARBA" id="ARBA00023136"/>
    </source>
</evidence>
<reference evidence="7 8" key="1">
    <citation type="submission" date="2019-03" db="EMBL/GenBank/DDBJ databases">
        <authorList>
            <consortium name="Pathogen Informatics"/>
        </authorList>
    </citation>
    <scope>NUCLEOTIDE SEQUENCE [LARGE SCALE GENOMIC DNA]</scope>
    <source>
        <strain evidence="7 8">NCTC12993</strain>
    </source>
</reference>
<protein>
    <submittedName>
        <fullName evidence="7">Threonine efflux protein</fullName>
    </submittedName>
</protein>
<dbReference type="Pfam" id="PF01810">
    <property type="entry name" value="LysE"/>
    <property type="match status" value="1"/>
</dbReference>
<evidence type="ECO:0000313" key="7">
    <source>
        <dbReference type="EMBL" id="VFS70770.1"/>
    </source>
</evidence>
<feature type="transmembrane region" description="Helical" evidence="6">
    <location>
        <begin position="157"/>
        <end position="177"/>
    </location>
</feature>
<dbReference type="PANTHER" id="PTHR30086">
    <property type="entry name" value="ARGININE EXPORTER PROTEIN ARGO"/>
    <property type="match status" value="1"/>
</dbReference>
<dbReference type="GO" id="GO:0015171">
    <property type="term" value="F:amino acid transmembrane transporter activity"/>
    <property type="evidence" value="ECO:0007669"/>
    <property type="project" value="TreeGrafter"/>
</dbReference>
<evidence type="ECO:0000256" key="3">
    <source>
        <dbReference type="ARBA" id="ARBA00022692"/>
    </source>
</evidence>
<dbReference type="GO" id="GO:0005886">
    <property type="term" value="C:plasma membrane"/>
    <property type="evidence" value="ECO:0007669"/>
    <property type="project" value="UniProtKB-SubCell"/>
</dbReference>